<dbReference type="PANTHER" id="PTHR23546:SF1">
    <property type="entry name" value="MEMBRANE PROTEIN"/>
    <property type="match status" value="1"/>
</dbReference>
<keyword evidence="4 5" id="KW-0472">Membrane</keyword>
<feature type="transmembrane region" description="Helical" evidence="5">
    <location>
        <begin position="316"/>
        <end position="344"/>
    </location>
</feature>
<feature type="transmembrane region" description="Helical" evidence="5">
    <location>
        <begin position="25"/>
        <end position="46"/>
    </location>
</feature>
<feature type="transmembrane region" description="Helical" evidence="5">
    <location>
        <begin position="58"/>
        <end position="79"/>
    </location>
</feature>
<feature type="transmembrane region" description="Helical" evidence="5">
    <location>
        <begin position="257"/>
        <end position="278"/>
    </location>
</feature>
<keyword evidence="8" id="KW-1185">Reference proteome</keyword>
<dbReference type="SUPFAM" id="SSF103473">
    <property type="entry name" value="MFS general substrate transporter"/>
    <property type="match status" value="1"/>
</dbReference>
<comment type="subcellular location">
    <subcellularLocation>
        <location evidence="1">Cell membrane</location>
        <topology evidence="1">Multi-pass membrane protein</topology>
    </subcellularLocation>
</comment>
<evidence type="ECO:0000313" key="7">
    <source>
        <dbReference type="EMBL" id="ABY23427.1"/>
    </source>
</evidence>
<feature type="domain" description="Major facilitator superfamily (MFS) profile" evidence="6">
    <location>
        <begin position="24"/>
        <end position="407"/>
    </location>
</feature>
<dbReference type="STRING" id="288705.RSal33209_1691"/>
<proteinExistence type="predicted"/>
<gene>
    <name evidence="7" type="primary">tetA.2</name>
    <name evidence="7" type="ordered locus">RSal33209_1691</name>
</gene>
<dbReference type="InterPro" id="IPR001958">
    <property type="entry name" value="Tet-R_TetA/multi-R_MdtG-like"/>
</dbReference>
<dbReference type="GO" id="GO:0005886">
    <property type="term" value="C:plasma membrane"/>
    <property type="evidence" value="ECO:0007669"/>
    <property type="project" value="UniProtKB-SubCell"/>
</dbReference>
<dbReference type="RefSeq" id="WP_012245100.1">
    <property type="nucleotide sequence ID" value="NC_010168.1"/>
</dbReference>
<sequence>MSNSQIASTEVRPGEESAGLKRHHVFAIAVSLCATSFAALGLPPFLPKLLPELGDPDARWAGLLYILPTLCTAISAPIWGRLADRYGCKPLLVRAQLGLCLAFGLAAVAQNIPMLVLALTLQGLLGGTFAASTAYLASGLSGQALASSLVLMQGAARVSLAAAPVAAGLLSTFLDVRQMYGAAAILPLAAAIMTSRLPSGAKNAETKKSPNEPVAVSKPPLSVLGYCLAEAGFVLATVVTFPYFIPLVTGVSPELPLAMAGVLFALPHLCYLLCAPFGFRLVKDRPKAGLIIAFAAVALAAVPQFFSLQWPGTPGLILLIVGRLLLGAGLTLGLSALSVVAAALAGQHQPGRLFGRIEAFSKGGAVIAGLGASALIGGGLGMPLLLSFAVAIVLIFILNRLFTVNPPALLPTND</sequence>
<accession>A9WMT2</accession>
<dbReference type="HOGENOM" id="CLU_001265_57_4_11"/>
<feature type="transmembrane region" description="Helical" evidence="5">
    <location>
        <begin position="290"/>
        <end position="310"/>
    </location>
</feature>
<feature type="transmembrane region" description="Helical" evidence="5">
    <location>
        <begin position="220"/>
        <end position="245"/>
    </location>
</feature>
<dbReference type="InterPro" id="IPR036259">
    <property type="entry name" value="MFS_trans_sf"/>
</dbReference>
<reference evidence="8" key="1">
    <citation type="journal article" date="2008" name="J. Bacteriol.">
        <title>Genome sequence of the fish pathogen Renibacterium salmoninarum suggests reductive evolution away from an environmental Arthrobacter ancestor.</title>
        <authorList>
            <person name="Wiens G.D."/>
            <person name="Rockey D.D."/>
            <person name="Wu Z."/>
            <person name="Chang J."/>
            <person name="Levy R."/>
            <person name="Crane S."/>
            <person name="Chen D.S."/>
            <person name="Capri G.R."/>
            <person name="Burnett J.R."/>
            <person name="Sudheesh P.S."/>
            <person name="Schipma M.J."/>
            <person name="Burd H."/>
            <person name="Bhattacharyya A."/>
            <person name="Rhodes L.D."/>
            <person name="Kaul R."/>
            <person name="Strom M.S."/>
        </authorList>
    </citation>
    <scope>NUCLEOTIDE SEQUENCE [LARGE SCALE GENOMIC DNA]</scope>
    <source>
        <strain evidence="8">ATCC 33209 / DSM 20767 / JCM 11484 / NBRC 15589 / NCIMB 2235</strain>
    </source>
</reference>
<dbReference type="PRINTS" id="PR01035">
    <property type="entry name" value="TCRTETA"/>
</dbReference>
<evidence type="ECO:0000256" key="4">
    <source>
        <dbReference type="ARBA" id="ARBA00023136"/>
    </source>
</evidence>
<keyword evidence="2 5" id="KW-0812">Transmembrane</keyword>
<evidence type="ECO:0000259" key="6">
    <source>
        <dbReference type="PROSITE" id="PS50850"/>
    </source>
</evidence>
<dbReference type="eggNOG" id="COG0477">
    <property type="taxonomic scope" value="Bacteria"/>
</dbReference>
<name>A9WMT2_RENSM</name>
<dbReference type="PROSITE" id="PS50850">
    <property type="entry name" value="MFS"/>
    <property type="match status" value="1"/>
</dbReference>
<evidence type="ECO:0000256" key="2">
    <source>
        <dbReference type="ARBA" id="ARBA00022692"/>
    </source>
</evidence>
<dbReference type="InterPro" id="IPR020846">
    <property type="entry name" value="MFS_dom"/>
</dbReference>
<evidence type="ECO:0000256" key="3">
    <source>
        <dbReference type="ARBA" id="ARBA00022989"/>
    </source>
</evidence>
<dbReference type="GO" id="GO:0022857">
    <property type="term" value="F:transmembrane transporter activity"/>
    <property type="evidence" value="ECO:0007669"/>
    <property type="project" value="InterPro"/>
</dbReference>
<feature type="transmembrane region" description="Helical" evidence="5">
    <location>
        <begin position="365"/>
        <end position="398"/>
    </location>
</feature>
<keyword evidence="3 5" id="KW-1133">Transmembrane helix</keyword>
<feature type="transmembrane region" description="Helical" evidence="5">
    <location>
        <begin position="91"/>
        <end position="109"/>
    </location>
</feature>
<evidence type="ECO:0000256" key="5">
    <source>
        <dbReference type="SAM" id="Phobius"/>
    </source>
</evidence>
<evidence type="ECO:0000313" key="8">
    <source>
        <dbReference type="Proteomes" id="UP000002007"/>
    </source>
</evidence>
<organism evidence="7 8">
    <name type="scientific">Renibacterium salmoninarum (strain ATCC 33209 / DSM 20767 / JCM 11484 / NBRC 15589 / NCIMB 2235)</name>
    <dbReference type="NCBI Taxonomy" id="288705"/>
    <lineage>
        <taxon>Bacteria</taxon>
        <taxon>Bacillati</taxon>
        <taxon>Actinomycetota</taxon>
        <taxon>Actinomycetes</taxon>
        <taxon>Micrococcales</taxon>
        <taxon>Micrococcaceae</taxon>
        <taxon>Renibacterium</taxon>
    </lineage>
</organism>
<dbReference type="Gene3D" id="1.20.1250.20">
    <property type="entry name" value="MFS general substrate transporter like domains"/>
    <property type="match status" value="1"/>
</dbReference>
<dbReference type="Proteomes" id="UP000002007">
    <property type="component" value="Chromosome"/>
</dbReference>
<dbReference type="InterPro" id="IPR011701">
    <property type="entry name" value="MFS"/>
</dbReference>
<dbReference type="KEGG" id="rsa:RSal33209_1691"/>
<protein>
    <submittedName>
        <fullName evidence="7">Multidrug resistance efflux pump</fullName>
    </submittedName>
</protein>
<evidence type="ECO:0000256" key="1">
    <source>
        <dbReference type="ARBA" id="ARBA00004651"/>
    </source>
</evidence>
<dbReference type="AlphaFoldDB" id="A9WMT2"/>
<dbReference type="PANTHER" id="PTHR23546">
    <property type="entry name" value="TRANSPORT PROTEIN"/>
    <property type="match status" value="1"/>
</dbReference>
<dbReference type="EMBL" id="CP000910">
    <property type="protein sequence ID" value="ABY23427.1"/>
    <property type="molecule type" value="Genomic_DNA"/>
</dbReference>
<dbReference type="Pfam" id="PF07690">
    <property type="entry name" value="MFS_1"/>
    <property type="match status" value="1"/>
</dbReference>